<evidence type="ECO:0000256" key="5">
    <source>
        <dbReference type="ARBA" id="ARBA00022970"/>
    </source>
</evidence>
<dbReference type="PANTHER" id="PTHR43820">
    <property type="entry name" value="HIGH-AFFINITY BRANCHED-CHAIN AMINO ACID TRANSPORT ATP-BINDING PROTEIN LIVF"/>
    <property type="match status" value="1"/>
</dbReference>
<evidence type="ECO:0000259" key="6">
    <source>
        <dbReference type="PROSITE" id="PS50893"/>
    </source>
</evidence>
<dbReference type="PROSITE" id="PS50893">
    <property type="entry name" value="ABC_TRANSPORTER_2"/>
    <property type="match status" value="1"/>
</dbReference>
<accession>A0A1H8GRY5</accession>
<dbReference type="InterPro" id="IPR017871">
    <property type="entry name" value="ABC_transporter-like_CS"/>
</dbReference>
<dbReference type="AlphaFoldDB" id="A0A1H8GRY5"/>
<dbReference type="Proteomes" id="UP000198761">
    <property type="component" value="Unassembled WGS sequence"/>
</dbReference>
<evidence type="ECO:0000313" key="7">
    <source>
        <dbReference type="EMBL" id="SEN46484.1"/>
    </source>
</evidence>
<keyword evidence="8" id="KW-1185">Reference proteome</keyword>
<dbReference type="CDD" id="cd03224">
    <property type="entry name" value="ABC_TM1139_LivF_branched"/>
    <property type="match status" value="1"/>
</dbReference>
<dbReference type="InterPro" id="IPR027417">
    <property type="entry name" value="P-loop_NTPase"/>
</dbReference>
<gene>
    <name evidence="7" type="ORF">SAMN04488103_105144</name>
</gene>
<proteinExistence type="inferred from homology"/>
<comment type="similarity">
    <text evidence="1">Belongs to the ABC transporter superfamily.</text>
</comment>
<dbReference type="PROSITE" id="PS00211">
    <property type="entry name" value="ABC_TRANSPORTER_1"/>
    <property type="match status" value="1"/>
</dbReference>
<dbReference type="Gene3D" id="3.40.50.300">
    <property type="entry name" value="P-loop containing nucleotide triphosphate hydrolases"/>
    <property type="match status" value="1"/>
</dbReference>
<evidence type="ECO:0000256" key="2">
    <source>
        <dbReference type="ARBA" id="ARBA00022448"/>
    </source>
</evidence>
<dbReference type="SMART" id="SM00382">
    <property type="entry name" value="AAA"/>
    <property type="match status" value="1"/>
</dbReference>
<dbReference type="GO" id="GO:0015807">
    <property type="term" value="P:L-amino acid transport"/>
    <property type="evidence" value="ECO:0007669"/>
    <property type="project" value="TreeGrafter"/>
</dbReference>
<organism evidence="7 8">
    <name type="scientific">Gemmobacter aquatilis</name>
    <dbReference type="NCBI Taxonomy" id="933059"/>
    <lineage>
        <taxon>Bacteria</taxon>
        <taxon>Pseudomonadati</taxon>
        <taxon>Pseudomonadota</taxon>
        <taxon>Alphaproteobacteria</taxon>
        <taxon>Rhodobacterales</taxon>
        <taxon>Paracoccaceae</taxon>
        <taxon>Gemmobacter</taxon>
    </lineage>
</organism>
<keyword evidence="2" id="KW-0813">Transport</keyword>
<evidence type="ECO:0000256" key="3">
    <source>
        <dbReference type="ARBA" id="ARBA00022741"/>
    </source>
</evidence>
<sequence length="235" mass="25836">MLRLTSVHAAYGKSEVLHGIDVAVQPGQVVCLIGRNGVGKSSTMKAIVQDQITVTGGEITFDGASLAGLSRHEIVRRGVGYVPEDRRVFATLTVLENLRVPRKVVAQDRRMWSLDQVFALFPQLHDYRHRIAGVMSGGEQQMLSIARALLTQPKLLLLDEPHEGLAPKVAEEVVDAIVALKAEGVAMIVSEQALNTIRRCADRVIVVDRGSTVWEGTVDAFYQDPEIARKYLMVQ</sequence>
<evidence type="ECO:0000256" key="1">
    <source>
        <dbReference type="ARBA" id="ARBA00005417"/>
    </source>
</evidence>
<reference evidence="7 8" key="1">
    <citation type="submission" date="2016-10" db="EMBL/GenBank/DDBJ databases">
        <authorList>
            <person name="de Groot N.N."/>
        </authorList>
    </citation>
    <scope>NUCLEOTIDE SEQUENCE [LARGE SCALE GENOMIC DNA]</scope>
    <source>
        <strain evidence="7 8">DSM 3857</strain>
    </source>
</reference>
<keyword evidence="5" id="KW-0029">Amino-acid transport</keyword>
<dbReference type="InterPro" id="IPR003593">
    <property type="entry name" value="AAA+_ATPase"/>
</dbReference>
<dbReference type="GO" id="GO:0005524">
    <property type="term" value="F:ATP binding"/>
    <property type="evidence" value="ECO:0007669"/>
    <property type="project" value="UniProtKB-KW"/>
</dbReference>
<protein>
    <submittedName>
        <fullName evidence="7">Amino acid/amide ABC transporter ATP-binding protein 2, HAAT family (TC 3.A.1.4.-)</fullName>
    </submittedName>
</protein>
<dbReference type="GO" id="GO:0016887">
    <property type="term" value="F:ATP hydrolysis activity"/>
    <property type="evidence" value="ECO:0007669"/>
    <property type="project" value="InterPro"/>
</dbReference>
<evidence type="ECO:0000256" key="4">
    <source>
        <dbReference type="ARBA" id="ARBA00022840"/>
    </source>
</evidence>
<dbReference type="InterPro" id="IPR052156">
    <property type="entry name" value="BCAA_Transport_ATP-bd_LivF"/>
</dbReference>
<dbReference type="RefSeq" id="WP_091301162.1">
    <property type="nucleotide sequence ID" value="NZ_FOCE01000005.1"/>
</dbReference>
<keyword evidence="3" id="KW-0547">Nucleotide-binding</keyword>
<dbReference type="OrthoDB" id="9806149at2"/>
<feature type="domain" description="ABC transporter" evidence="6">
    <location>
        <begin position="2"/>
        <end position="234"/>
    </location>
</feature>
<dbReference type="SUPFAM" id="SSF52540">
    <property type="entry name" value="P-loop containing nucleoside triphosphate hydrolases"/>
    <property type="match status" value="1"/>
</dbReference>
<keyword evidence="4 7" id="KW-0067">ATP-binding</keyword>
<dbReference type="EMBL" id="FOCE01000005">
    <property type="protein sequence ID" value="SEN46484.1"/>
    <property type="molecule type" value="Genomic_DNA"/>
</dbReference>
<dbReference type="GO" id="GO:0015658">
    <property type="term" value="F:branched-chain amino acid transmembrane transporter activity"/>
    <property type="evidence" value="ECO:0007669"/>
    <property type="project" value="TreeGrafter"/>
</dbReference>
<evidence type="ECO:0000313" key="8">
    <source>
        <dbReference type="Proteomes" id="UP000198761"/>
    </source>
</evidence>
<name>A0A1H8GRY5_9RHOB</name>
<dbReference type="PANTHER" id="PTHR43820:SF2">
    <property type="entry name" value="ABC TRANSPORTER ATP-BINDING PROTEIN"/>
    <property type="match status" value="1"/>
</dbReference>
<dbReference type="STRING" id="933059.SAMN04488103_105144"/>
<dbReference type="Pfam" id="PF00005">
    <property type="entry name" value="ABC_tran"/>
    <property type="match status" value="1"/>
</dbReference>
<dbReference type="InterPro" id="IPR003439">
    <property type="entry name" value="ABC_transporter-like_ATP-bd"/>
</dbReference>